<dbReference type="FunFam" id="3.40.50.720:FF:000190">
    <property type="entry name" value="Pyrroline-5-carboxylate reductase"/>
    <property type="match status" value="1"/>
</dbReference>
<gene>
    <name evidence="15" type="ORF">Ae201684_006909</name>
</gene>
<evidence type="ECO:0000259" key="13">
    <source>
        <dbReference type="Pfam" id="PF03807"/>
    </source>
</evidence>
<keyword evidence="4" id="KW-0963">Cytoplasm</keyword>
<evidence type="ECO:0000256" key="5">
    <source>
        <dbReference type="ARBA" id="ARBA00022605"/>
    </source>
</evidence>
<dbReference type="GO" id="GO:0004735">
    <property type="term" value="F:pyrroline-5-carboxylate reductase activity"/>
    <property type="evidence" value="ECO:0007669"/>
    <property type="project" value="UniProtKB-EC"/>
</dbReference>
<organism evidence="15 16">
    <name type="scientific">Aphanomyces euteiches</name>
    <dbReference type="NCBI Taxonomy" id="100861"/>
    <lineage>
        <taxon>Eukaryota</taxon>
        <taxon>Sar</taxon>
        <taxon>Stramenopiles</taxon>
        <taxon>Oomycota</taxon>
        <taxon>Saprolegniomycetes</taxon>
        <taxon>Saprolegniales</taxon>
        <taxon>Verrucalvaceae</taxon>
        <taxon>Aphanomyces</taxon>
    </lineage>
</organism>
<dbReference type="Proteomes" id="UP000481153">
    <property type="component" value="Unassembled WGS sequence"/>
</dbReference>
<dbReference type="InterPro" id="IPR029036">
    <property type="entry name" value="P5CR_dimer"/>
</dbReference>
<dbReference type="GO" id="GO:0005737">
    <property type="term" value="C:cytoplasm"/>
    <property type="evidence" value="ECO:0007669"/>
    <property type="project" value="UniProtKB-SubCell"/>
</dbReference>
<evidence type="ECO:0000259" key="14">
    <source>
        <dbReference type="Pfam" id="PF14748"/>
    </source>
</evidence>
<dbReference type="AlphaFoldDB" id="A0A6G0XAF7"/>
<proteinExistence type="inferred from homology"/>
<dbReference type="PANTHER" id="PTHR11645">
    <property type="entry name" value="PYRROLINE-5-CARBOXYLATE REDUCTASE"/>
    <property type="match status" value="1"/>
</dbReference>
<keyword evidence="5" id="KW-0028">Amino-acid biosynthesis</keyword>
<comment type="subcellular location">
    <subcellularLocation>
        <location evidence="1">Cytoplasm</location>
    </subcellularLocation>
</comment>
<dbReference type="SUPFAM" id="SSF51735">
    <property type="entry name" value="NAD(P)-binding Rossmann-fold domains"/>
    <property type="match status" value="1"/>
</dbReference>
<evidence type="ECO:0000256" key="6">
    <source>
        <dbReference type="ARBA" id="ARBA00022650"/>
    </source>
</evidence>
<feature type="binding site" evidence="12">
    <location>
        <begin position="114"/>
        <end position="117"/>
    </location>
    <ligand>
        <name>NADP(+)</name>
        <dbReference type="ChEBI" id="CHEBI:58349"/>
    </ligand>
</feature>
<evidence type="ECO:0000256" key="4">
    <source>
        <dbReference type="ARBA" id="ARBA00022490"/>
    </source>
</evidence>
<comment type="catalytic activity">
    <reaction evidence="10">
        <text>L-proline + NAD(+) = (S)-1-pyrroline-5-carboxylate + NADH + 2 H(+)</text>
        <dbReference type="Rhea" id="RHEA:14105"/>
        <dbReference type="ChEBI" id="CHEBI:15378"/>
        <dbReference type="ChEBI" id="CHEBI:17388"/>
        <dbReference type="ChEBI" id="CHEBI:57540"/>
        <dbReference type="ChEBI" id="CHEBI:57945"/>
        <dbReference type="ChEBI" id="CHEBI:60039"/>
        <dbReference type="EC" id="1.5.1.2"/>
    </reaction>
</comment>
<dbReference type="InterPro" id="IPR036291">
    <property type="entry name" value="NAD(P)-bd_dom_sf"/>
</dbReference>
<evidence type="ECO:0000256" key="3">
    <source>
        <dbReference type="ARBA" id="ARBA00021413"/>
    </source>
</evidence>
<comment type="similarity">
    <text evidence="2">Belongs to the pyrroline-5-carboxylate reductase family.</text>
</comment>
<dbReference type="GO" id="GO:0055129">
    <property type="term" value="P:L-proline biosynthetic process"/>
    <property type="evidence" value="ECO:0007669"/>
    <property type="project" value="TreeGrafter"/>
</dbReference>
<comment type="catalytic activity">
    <reaction evidence="11">
        <text>L-proline + NADP(+) = (S)-1-pyrroline-5-carboxylate + NADPH + 2 H(+)</text>
        <dbReference type="Rhea" id="RHEA:14109"/>
        <dbReference type="ChEBI" id="CHEBI:15378"/>
        <dbReference type="ChEBI" id="CHEBI:17388"/>
        <dbReference type="ChEBI" id="CHEBI:57783"/>
        <dbReference type="ChEBI" id="CHEBI:58349"/>
        <dbReference type="ChEBI" id="CHEBI:60039"/>
        <dbReference type="EC" id="1.5.1.2"/>
    </reaction>
</comment>
<sequence length="317" mass="34385">MLCRVAARQIRYVRHRSHSAVLKEFAPMFTKTNQVKEGAVPNEPLNIQRLAFIGGGNMAEAIISGILAQEMLPPEKLMVSAPTQETRSKFERMMIPTADKNKKAIAGADVLVLAVKPQVLPQIYPDLLEHMSPDTLVISIAAGVTIDEFKTNLGPEVCVVRSMPNTPAMIGEGITVWAQSSNVSDTQHKLTKNILGAFGHEVFVDDEKNLDMATALSGSGPAYFFLVAEAMIDAGVHMGFSRSVAQKLVQQTMLGSALYMQSSGKHPVVLRNNITSPGGTTAAAMYRAEKSGFRAVIADSIWAAYERSKELGAQKRN</sequence>
<feature type="domain" description="Pyrroline-5-carboxylate reductase catalytic N-terminal" evidence="13">
    <location>
        <begin position="49"/>
        <end position="143"/>
    </location>
</feature>
<feature type="binding site" evidence="12">
    <location>
        <position position="101"/>
    </location>
    <ligand>
        <name>NADPH</name>
        <dbReference type="ChEBI" id="CHEBI:57783"/>
    </ligand>
</feature>
<evidence type="ECO:0000256" key="9">
    <source>
        <dbReference type="ARBA" id="ARBA00029440"/>
    </source>
</evidence>
<comment type="caution">
    <text evidence="15">The sequence shown here is derived from an EMBL/GenBank/DDBJ whole genome shotgun (WGS) entry which is preliminary data.</text>
</comment>
<dbReference type="Pfam" id="PF03807">
    <property type="entry name" value="F420_oxidored"/>
    <property type="match status" value="1"/>
</dbReference>
<dbReference type="PIRSF" id="PIRSF000193">
    <property type="entry name" value="Pyrrol-5-carb_rd"/>
    <property type="match status" value="1"/>
</dbReference>
<comment type="pathway">
    <text evidence="9">Amino-acid biosynthesis.</text>
</comment>
<keyword evidence="6" id="KW-0641">Proline biosynthesis</keyword>
<dbReference type="Pfam" id="PF14748">
    <property type="entry name" value="P5CR_dimer"/>
    <property type="match status" value="1"/>
</dbReference>
<dbReference type="InterPro" id="IPR000304">
    <property type="entry name" value="Pyrroline-COOH_reductase"/>
</dbReference>
<evidence type="ECO:0000256" key="11">
    <source>
        <dbReference type="ARBA" id="ARBA00052690"/>
    </source>
</evidence>
<evidence type="ECO:0000256" key="10">
    <source>
        <dbReference type="ARBA" id="ARBA00050547"/>
    </source>
</evidence>
<evidence type="ECO:0000256" key="7">
    <source>
        <dbReference type="ARBA" id="ARBA00022857"/>
    </source>
</evidence>
<dbReference type="FunFam" id="1.10.3730.10:FF:000001">
    <property type="entry name" value="Pyrroline-5-carboxylate reductase"/>
    <property type="match status" value="1"/>
</dbReference>
<evidence type="ECO:0000256" key="8">
    <source>
        <dbReference type="ARBA" id="ARBA00023002"/>
    </source>
</evidence>
<keyword evidence="8" id="KW-0560">Oxidoreductase</keyword>
<evidence type="ECO:0000256" key="12">
    <source>
        <dbReference type="PIRSR" id="PIRSR000193-1"/>
    </source>
</evidence>
<evidence type="ECO:0000256" key="2">
    <source>
        <dbReference type="ARBA" id="ARBA00005525"/>
    </source>
</evidence>
<evidence type="ECO:0000256" key="1">
    <source>
        <dbReference type="ARBA" id="ARBA00004496"/>
    </source>
</evidence>
<accession>A0A6G0XAF7</accession>
<reference evidence="15 16" key="1">
    <citation type="submission" date="2019-07" db="EMBL/GenBank/DDBJ databases">
        <title>Genomics analysis of Aphanomyces spp. identifies a new class of oomycete effector associated with host adaptation.</title>
        <authorList>
            <person name="Gaulin E."/>
        </authorList>
    </citation>
    <scope>NUCLEOTIDE SEQUENCE [LARGE SCALE GENOMIC DNA]</scope>
    <source>
        <strain evidence="15 16">ATCC 201684</strain>
    </source>
</reference>
<dbReference type="VEuPathDB" id="FungiDB:AeMF1_021115"/>
<keyword evidence="7 12" id="KW-0521">NADP</keyword>
<dbReference type="InterPro" id="IPR028939">
    <property type="entry name" value="P5C_Rdtase_cat_N"/>
</dbReference>
<protein>
    <recommendedName>
        <fullName evidence="3">Pyrroline-5-carboxylate reductase</fullName>
    </recommendedName>
</protein>
<name>A0A6G0XAF7_9STRA</name>
<evidence type="ECO:0000313" key="16">
    <source>
        <dbReference type="Proteomes" id="UP000481153"/>
    </source>
</evidence>
<keyword evidence="16" id="KW-1185">Reference proteome</keyword>
<dbReference type="NCBIfam" id="TIGR00112">
    <property type="entry name" value="proC"/>
    <property type="match status" value="1"/>
</dbReference>
<feature type="binding site" evidence="12">
    <location>
        <begin position="53"/>
        <end position="58"/>
    </location>
    <ligand>
        <name>NADP(+)</name>
        <dbReference type="ChEBI" id="CHEBI:58349"/>
    </ligand>
</feature>
<dbReference type="EMBL" id="VJMJ01000085">
    <property type="protein sequence ID" value="KAF0737105.1"/>
    <property type="molecule type" value="Genomic_DNA"/>
</dbReference>
<dbReference type="SUPFAM" id="SSF48179">
    <property type="entry name" value="6-phosphogluconate dehydrogenase C-terminal domain-like"/>
    <property type="match status" value="1"/>
</dbReference>
<dbReference type="Gene3D" id="3.40.50.720">
    <property type="entry name" value="NAD(P)-binding Rossmann-like Domain"/>
    <property type="match status" value="1"/>
</dbReference>
<feature type="domain" description="Pyrroline-5-carboxylate reductase dimerisation" evidence="14">
    <location>
        <begin position="207"/>
        <end position="311"/>
    </location>
</feature>
<dbReference type="Gene3D" id="1.10.3730.10">
    <property type="entry name" value="ProC C-terminal domain-like"/>
    <property type="match status" value="1"/>
</dbReference>
<dbReference type="InterPro" id="IPR008927">
    <property type="entry name" value="6-PGluconate_DH-like_C_sf"/>
</dbReference>
<dbReference type="PANTHER" id="PTHR11645:SF66">
    <property type="entry name" value="PYRROLINE-5-CARBOXYLATE REDUCTASE"/>
    <property type="match status" value="1"/>
</dbReference>
<evidence type="ECO:0000313" key="15">
    <source>
        <dbReference type="EMBL" id="KAF0737105.1"/>
    </source>
</evidence>
<dbReference type="HAMAP" id="MF_01925">
    <property type="entry name" value="P5C_reductase"/>
    <property type="match status" value="1"/>
</dbReference>